<dbReference type="AlphaFoldDB" id="A0A1V9FZ89"/>
<accession>A0A1V9FZ89</accession>
<reference evidence="3" key="1">
    <citation type="submission" date="2016-04" db="EMBL/GenBank/DDBJ databases">
        <authorList>
            <person name="Chen L."/>
            <person name="Zhuang W."/>
            <person name="Wang G."/>
        </authorList>
    </citation>
    <scope>NUCLEOTIDE SEQUENCE [LARGE SCALE GENOMIC DNA]</scope>
    <source>
        <strain evidence="3">208</strain>
    </source>
</reference>
<evidence type="ECO:0000313" key="2">
    <source>
        <dbReference type="EMBL" id="OQP63637.1"/>
    </source>
</evidence>
<feature type="transmembrane region" description="Helical" evidence="1">
    <location>
        <begin position="17"/>
        <end position="38"/>
    </location>
</feature>
<dbReference type="Proteomes" id="UP000192276">
    <property type="component" value="Unassembled WGS sequence"/>
</dbReference>
<keyword evidence="1" id="KW-0812">Transmembrane</keyword>
<keyword evidence="1" id="KW-0472">Membrane</keyword>
<organism evidence="2 3">
    <name type="scientific">Niastella populi</name>
    <dbReference type="NCBI Taxonomy" id="550983"/>
    <lineage>
        <taxon>Bacteria</taxon>
        <taxon>Pseudomonadati</taxon>
        <taxon>Bacteroidota</taxon>
        <taxon>Chitinophagia</taxon>
        <taxon>Chitinophagales</taxon>
        <taxon>Chitinophagaceae</taxon>
        <taxon>Niastella</taxon>
    </lineage>
</organism>
<gene>
    <name evidence="2" type="ORF">A4R26_16835</name>
</gene>
<protein>
    <submittedName>
        <fullName evidence="2">Uncharacterized protein</fullName>
    </submittedName>
</protein>
<dbReference type="RefSeq" id="WP_081163714.1">
    <property type="nucleotide sequence ID" value="NZ_LWBP01000100.1"/>
</dbReference>
<dbReference type="EMBL" id="LWBP01000100">
    <property type="protein sequence ID" value="OQP63637.1"/>
    <property type="molecule type" value="Genomic_DNA"/>
</dbReference>
<sequence>MIQSCILLYVDPGSGSYLIQMIIAAILGALFYFKNIWWKIRAFFWKPKKEDAEGEDIAK</sequence>
<dbReference type="OrthoDB" id="678514at2"/>
<evidence type="ECO:0000256" key="1">
    <source>
        <dbReference type="SAM" id="Phobius"/>
    </source>
</evidence>
<keyword evidence="3" id="KW-1185">Reference proteome</keyword>
<comment type="caution">
    <text evidence="2">The sequence shown here is derived from an EMBL/GenBank/DDBJ whole genome shotgun (WGS) entry which is preliminary data.</text>
</comment>
<proteinExistence type="predicted"/>
<name>A0A1V9FZ89_9BACT</name>
<evidence type="ECO:0000313" key="3">
    <source>
        <dbReference type="Proteomes" id="UP000192276"/>
    </source>
</evidence>
<keyword evidence="1" id="KW-1133">Transmembrane helix</keyword>
<dbReference type="STRING" id="550983.A4R26_16835"/>